<dbReference type="PANTHER" id="PTHR43531">
    <property type="entry name" value="PROTEIN ICFG"/>
    <property type="match status" value="1"/>
</dbReference>
<feature type="transmembrane region" description="Helical" evidence="5">
    <location>
        <begin position="208"/>
        <end position="233"/>
    </location>
</feature>
<dbReference type="Pfam" id="PF12729">
    <property type="entry name" value="4HB_MCP_1"/>
    <property type="match status" value="1"/>
</dbReference>
<keyword evidence="2 5" id="KW-0812">Transmembrane</keyword>
<dbReference type="CDD" id="cd06225">
    <property type="entry name" value="HAMP"/>
    <property type="match status" value="1"/>
</dbReference>
<accession>A0A1G7RRS5</accession>
<keyword evidence="3 5" id="KW-1133">Transmembrane helix</keyword>
<name>A0A1G7RRS5_9ACTN</name>
<evidence type="ECO:0000259" key="6">
    <source>
        <dbReference type="PROSITE" id="PS50885"/>
    </source>
</evidence>
<dbReference type="SMART" id="SM00304">
    <property type="entry name" value="HAMP"/>
    <property type="match status" value="1"/>
</dbReference>
<dbReference type="PROSITE" id="PS50885">
    <property type="entry name" value="HAMP"/>
    <property type="match status" value="1"/>
</dbReference>
<evidence type="ECO:0000313" key="8">
    <source>
        <dbReference type="Proteomes" id="UP000199406"/>
    </source>
</evidence>
<sequence>MTTDVRTRTAPAASRVGLNWWGDRSVKVKVLSTVAVSAVITGTVGFMGLQALSSSADGAEDLYASNLRGVAAAGEMDVLVGDLRTNIRDTILGADPAASMDKVGTLTTDFRAAADAYRDTTDGDTDKTAALGEIVANMDAYATFQQDVLVPLARAQDFTAWIQQNAEQGAPLGTAVQEGIEELREVESAEAETVAASIRSDYESQRTIAIVLMVAGIGLALGLGFFVAAAIAASTRKVQDVATALADGDLTRSSGLTSKDELGRMGRSLDEAVTNLRSVLGQVAGSADAVAASSEELSASSAQISASAEETSA</sequence>
<evidence type="ECO:0000313" key="7">
    <source>
        <dbReference type="EMBL" id="SDG13517.1"/>
    </source>
</evidence>
<dbReference type="GO" id="GO:0005886">
    <property type="term" value="C:plasma membrane"/>
    <property type="evidence" value="ECO:0007669"/>
    <property type="project" value="TreeGrafter"/>
</dbReference>
<dbReference type="AlphaFoldDB" id="A0A1G7RRS5"/>
<feature type="non-terminal residue" evidence="7">
    <location>
        <position position="313"/>
    </location>
</feature>
<evidence type="ECO:0000256" key="5">
    <source>
        <dbReference type="SAM" id="Phobius"/>
    </source>
</evidence>
<dbReference type="RefSeq" id="WP_176946514.1">
    <property type="nucleotide sequence ID" value="NZ_FNBT01000017.1"/>
</dbReference>
<dbReference type="Proteomes" id="UP000199406">
    <property type="component" value="Unassembled WGS sequence"/>
</dbReference>
<evidence type="ECO:0000256" key="2">
    <source>
        <dbReference type="ARBA" id="ARBA00022692"/>
    </source>
</evidence>
<feature type="transmembrane region" description="Helical" evidence="5">
    <location>
        <begin position="30"/>
        <end position="49"/>
    </location>
</feature>
<dbReference type="Pfam" id="PF00672">
    <property type="entry name" value="HAMP"/>
    <property type="match status" value="1"/>
</dbReference>
<proteinExistence type="inferred from homology"/>
<dbReference type="EMBL" id="FNBT01000017">
    <property type="protein sequence ID" value="SDG13517.1"/>
    <property type="molecule type" value="Genomic_DNA"/>
</dbReference>
<dbReference type="SUPFAM" id="SSF158472">
    <property type="entry name" value="HAMP domain-like"/>
    <property type="match status" value="1"/>
</dbReference>
<reference evidence="8" key="1">
    <citation type="submission" date="2016-10" db="EMBL/GenBank/DDBJ databases">
        <authorList>
            <person name="Varghese N."/>
            <person name="Submissions S."/>
        </authorList>
    </citation>
    <scope>NUCLEOTIDE SEQUENCE [LARGE SCALE GENOMIC DNA]</scope>
    <source>
        <strain evidence="8">DSM 44268</strain>
    </source>
</reference>
<dbReference type="GO" id="GO:0004888">
    <property type="term" value="F:transmembrane signaling receptor activity"/>
    <property type="evidence" value="ECO:0007669"/>
    <property type="project" value="TreeGrafter"/>
</dbReference>
<keyword evidence="5" id="KW-0472">Membrane</keyword>
<dbReference type="Gene3D" id="6.10.340.10">
    <property type="match status" value="1"/>
</dbReference>
<evidence type="ECO:0000256" key="3">
    <source>
        <dbReference type="ARBA" id="ARBA00022989"/>
    </source>
</evidence>
<keyword evidence="8" id="KW-1185">Reference proteome</keyword>
<dbReference type="GO" id="GO:0006935">
    <property type="term" value="P:chemotaxis"/>
    <property type="evidence" value="ECO:0007669"/>
    <property type="project" value="UniProtKB-KW"/>
</dbReference>
<dbReference type="InterPro" id="IPR051310">
    <property type="entry name" value="MCP_chemotaxis"/>
</dbReference>
<dbReference type="PANTHER" id="PTHR43531:SF11">
    <property type="entry name" value="METHYL-ACCEPTING CHEMOTAXIS PROTEIN 3"/>
    <property type="match status" value="1"/>
</dbReference>
<evidence type="ECO:0000256" key="1">
    <source>
        <dbReference type="ARBA" id="ARBA00022500"/>
    </source>
</evidence>
<comment type="similarity">
    <text evidence="4">Belongs to the methyl-accepting chemotaxis (MCP) protein family.</text>
</comment>
<dbReference type="GO" id="GO:0007165">
    <property type="term" value="P:signal transduction"/>
    <property type="evidence" value="ECO:0007669"/>
    <property type="project" value="InterPro"/>
</dbReference>
<dbReference type="InterPro" id="IPR024478">
    <property type="entry name" value="HlyB_4HB_MCP"/>
</dbReference>
<organism evidence="7 8">
    <name type="scientific">Blastococcus aurantiacus</name>
    <dbReference type="NCBI Taxonomy" id="1550231"/>
    <lineage>
        <taxon>Bacteria</taxon>
        <taxon>Bacillati</taxon>
        <taxon>Actinomycetota</taxon>
        <taxon>Actinomycetes</taxon>
        <taxon>Geodermatophilales</taxon>
        <taxon>Geodermatophilaceae</taxon>
        <taxon>Blastococcus</taxon>
    </lineage>
</organism>
<keyword evidence="1" id="KW-0145">Chemotaxis</keyword>
<gene>
    <name evidence="7" type="ORF">SAMN05660662_0452</name>
</gene>
<protein>
    <submittedName>
        <fullName evidence="7">Methyl-accepting chemotaxis protein</fullName>
    </submittedName>
</protein>
<dbReference type="InterPro" id="IPR003660">
    <property type="entry name" value="HAMP_dom"/>
</dbReference>
<feature type="domain" description="HAMP" evidence="6">
    <location>
        <begin position="229"/>
        <end position="281"/>
    </location>
</feature>
<dbReference type="STRING" id="1550231.SAMN05660662_0452"/>
<evidence type="ECO:0000256" key="4">
    <source>
        <dbReference type="ARBA" id="ARBA00029447"/>
    </source>
</evidence>